<sequence>MEMQLSVDFTSDIASASPPREYHLTQFNLGVVYSNRIDTEDDSPVRVWRVKVKLESYVDSGSGVVRSRAVGLEADQCLSSFYEESLPSLYCCELQGAMIAYSIRTYQHQCIVLVDWTQANGREKDGVKRWYGPTLVAAAIYFLPNDRILVVPPKINCEIRLFNWLSDWPASATVLPLEQTFDQVQPVWSHKFPGTYVWSLMQSPPLFFRDEIRLVVPTYTEVYGVTLPISSQSLSKDRNPRSLAKGSWGTTLSMQGFGYKRGVSVDRSGVIFQAVDYVWCDEELALADSQPTTQAPYLPTAGVKGRLFFDQYSSRAVIGGNRCSRWFQIEVSTTHSNLAASSL</sequence>
<feature type="non-terminal residue" evidence="1">
    <location>
        <position position="1"/>
    </location>
</feature>
<proteinExistence type="predicted"/>
<protein>
    <submittedName>
        <fullName evidence="1">Uncharacterized protein</fullName>
    </submittedName>
</protein>
<accession>A0A9W8J5T4</accession>
<dbReference type="Proteomes" id="UP001140091">
    <property type="component" value="Unassembled WGS sequence"/>
</dbReference>
<dbReference type="EMBL" id="JANBPK010001207">
    <property type="protein sequence ID" value="KAJ2924753.1"/>
    <property type="molecule type" value="Genomic_DNA"/>
</dbReference>
<dbReference type="OrthoDB" id="3068749at2759"/>
<keyword evidence="2" id="KW-1185">Reference proteome</keyword>
<organism evidence="1 2">
    <name type="scientific">Candolleomyces eurysporus</name>
    <dbReference type="NCBI Taxonomy" id="2828524"/>
    <lineage>
        <taxon>Eukaryota</taxon>
        <taxon>Fungi</taxon>
        <taxon>Dikarya</taxon>
        <taxon>Basidiomycota</taxon>
        <taxon>Agaricomycotina</taxon>
        <taxon>Agaricomycetes</taxon>
        <taxon>Agaricomycetidae</taxon>
        <taxon>Agaricales</taxon>
        <taxon>Agaricineae</taxon>
        <taxon>Psathyrellaceae</taxon>
        <taxon>Candolleomyces</taxon>
    </lineage>
</organism>
<comment type="caution">
    <text evidence="1">The sequence shown here is derived from an EMBL/GenBank/DDBJ whole genome shotgun (WGS) entry which is preliminary data.</text>
</comment>
<reference evidence="1" key="1">
    <citation type="submission" date="2022-06" db="EMBL/GenBank/DDBJ databases">
        <title>Genome Sequence of Candolleomyces eurysporus.</title>
        <authorList>
            <person name="Buettner E."/>
        </authorList>
    </citation>
    <scope>NUCLEOTIDE SEQUENCE</scope>
    <source>
        <strain evidence="1">VTCC 930004</strain>
    </source>
</reference>
<evidence type="ECO:0000313" key="2">
    <source>
        <dbReference type="Proteomes" id="UP001140091"/>
    </source>
</evidence>
<evidence type="ECO:0000313" key="1">
    <source>
        <dbReference type="EMBL" id="KAJ2924753.1"/>
    </source>
</evidence>
<dbReference type="AlphaFoldDB" id="A0A9W8J5T4"/>
<gene>
    <name evidence="1" type="ORF">H1R20_g12345</name>
</gene>
<name>A0A9W8J5T4_9AGAR</name>